<sequence length="91" mass="9741">MQLKKLFHRSVKGPPVAVEPCLVRGTGKKSHLVKGPPGQNVGLGVPHIDDVLLQRANEPHLVEIVGVGVNQGQNGKSTCLHLTTSWGVENH</sequence>
<dbReference type="Proteomes" id="UP000624244">
    <property type="component" value="Unassembled WGS sequence"/>
</dbReference>
<evidence type="ECO:0000313" key="1">
    <source>
        <dbReference type="EMBL" id="KAF5848140.1"/>
    </source>
</evidence>
<evidence type="ECO:0000313" key="2">
    <source>
        <dbReference type="Proteomes" id="UP000624244"/>
    </source>
</evidence>
<gene>
    <name evidence="1" type="ORF">GGP41_005521</name>
</gene>
<name>A0A8H5ZF77_COCSA</name>
<proteinExistence type="predicted"/>
<dbReference type="EMBL" id="WNKQ01000011">
    <property type="protein sequence ID" value="KAF5848140.1"/>
    <property type="molecule type" value="Genomic_DNA"/>
</dbReference>
<organism evidence="1 2">
    <name type="scientific">Cochliobolus sativus</name>
    <name type="common">Common root rot and spot blotch fungus</name>
    <name type="synonym">Bipolaris sorokiniana</name>
    <dbReference type="NCBI Taxonomy" id="45130"/>
    <lineage>
        <taxon>Eukaryota</taxon>
        <taxon>Fungi</taxon>
        <taxon>Dikarya</taxon>
        <taxon>Ascomycota</taxon>
        <taxon>Pezizomycotina</taxon>
        <taxon>Dothideomycetes</taxon>
        <taxon>Pleosporomycetidae</taxon>
        <taxon>Pleosporales</taxon>
        <taxon>Pleosporineae</taxon>
        <taxon>Pleosporaceae</taxon>
        <taxon>Bipolaris</taxon>
    </lineage>
</organism>
<comment type="caution">
    <text evidence="1">The sequence shown here is derived from an EMBL/GenBank/DDBJ whole genome shotgun (WGS) entry which is preliminary data.</text>
</comment>
<dbReference type="AlphaFoldDB" id="A0A8H5ZF77"/>
<protein>
    <submittedName>
        <fullName evidence="1">Uncharacterized protein</fullName>
    </submittedName>
</protein>
<reference evidence="1" key="1">
    <citation type="submission" date="2019-11" db="EMBL/GenBank/DDBJ databases">
        <title>Bipolaris sorokiniana Genome sequencing.</title>
        <authorList>
            <person name="Wang H."/>
        </authorList>
    </citation>
    <scope>NUCLEOTIDE SEQUENCE</scope>
</reference>
<accession>A0A8H5ZF77</accession>